<name>A0A518DHD6_9BACT</name>
<dbReference type="RefSeq" id="WP_145290264.1">
    <property type="nucleotide sequence ID" value="NZ_CP036291.1"/>
</dbReference>
<protein>
    <submittedName>
        <fullName evidence="7">Putative permease YjgP/YjgQ family protein</fullName>
    </submittedName>
</protein>
<feature type="transmembrane region" description="Helical" evidence="6">
    <location>
        <begin position="321"/>
        <end position="342"/>
    </location>
</feature>
<evidence type="ECO:0000256" key="3">
    <source>
        <dbReference type="ARBA" id="ARBA00022692"/>
    </source>
</evidence>
<evidence type="ECO:0000256" key="2">
    <source>
        <dbReference type="ARBA" id="ARBA00022475"/>
    </source>
</evidence>
<evidence type="ECO:0000256" key="5">
    <source>
        <dbReference type="ARBA" id="ARBA00023136"/>
    </source>
</evidence>
<dbReference type="AlphaFoldDB" id="A0A518DHD6"/>
<dbReference type="GO" id="GO:0015920">
    <property type="term" value="P:lipopolysaccharide transport"/>
    <property type="evidence" value="ECO:0007669"/>
    <property type="project" value="TreeGrafter"/>
</dbReference>
<evidence type="ECO:0000313" key="8">
    <source>
        <dbReference type="Proteomes" id="UP000317429"/>
    </source>
</evidence>
<accession>A0A518DHD6</accession>
<evidence type="ECO:0000256" key="6">
    <source>
        <dbReference type="SAM" id="Phobius"/>
    </source>
</evidence>
<evidence type="ECO:0000256" key="4">
    <source>
        <dbReference type="ARBA" id="ARBA00022989"/>
    </source>
</evidence>
<dbReference type="OrthoDB" id="238655at2"/>
<sequence>MGILNRYILWETLKVLAASMAVLTLLLTFGMAGKEGVRNGLPLPVVLCTMPYFLVEMIGYALPGSALLAVCNVFGRMSGQNELVAMKSLGISPYRAIQPVLVLATLLSMATVISFDIAARWSRPGFQTVLSQSLAEIATGVLRAGQSFNSPKFSVAVRQVQDGRLIDPTIWMAARAGQPEVLIVAREAVLRTEPEGMVISCSGAEAEIGAEGEAAFPEDIEMFIPFDSKQRPVHRDWLAMREIPWQVGVLSREADAIRKKLEAHEYKDSSAAAQTHLEGVERQVRRLEAEPYRRWANGFSCLAFVLLGSPLAILRRSADFLGSFFTAFLPILVIYYPLLMLSENLSISGSGPPWAFWLGDALLAIAGCLLVRRVIRR</sequence>
<keyword evidence="2" id="KW-1003">Cell membrane</keyword>
<feature type="transmembrane region" description="Helical" evidence="6">
    <location>
        <begin position="96"/>
        <end position="115"/>
    </location>
</feature>
<proteinExistence type="predicted"/>
<feature type="transmembrane region" description="Helical" evidence="6">
    <location>
        <begin position="354"/>
        <end position="375"/>
    </location>
</feature>
<dbReference type="InterPro" id="IPR005495">
    <property type="entry name" value="LptG/LptF_permease"/>
</dbReference>
<keyword evidence="8" id="KW-1185">Reference proteome</keyword>
<feature type="transmembrane region" description="Helical" evidence="6">
    <location>
        <begin position="12"/>
        <end position="32"/>
    </location>
</feature>
<reference evidence="7 8" key="1">
    <citation type="submission" date="2019-02" db="EMBL/GenBank/DDBJ databases">
        <title>Deep-cultivation of Planctomycetes and their phenomic and genomic characterization uncovers novel biology.</title>
        <authorList>
            <person name="Wiegand S."/>
            <person name="Jogler M."/>
            <person name="Boedeker C."/>
            <person name="Pinto D."/>
            <person name="Vollmers J."/>
            <person name="Rivas-Marin E."/>
            <person name="Kohn T."/>
            <person name="Peeters S.H."/>
            <person name="Heuer A."/>
            <person name="Rast P."/>
            <person name="Oberbeckmann S."/>
            <person name="Bunk B."/>
            <person name="Jeske O."/>
            <person name="Meyerdierks A."/>
            <person name="Storesund J.E."/>
            <person name="Kallscheuer N."/>
            <person name="Luecker S."/>
            <person name="Lage O.M."/>
            <person name="Pohl T."/>
            <person name="Merkel B.J."/>
            <person name="Hornburger P."/>
            <person name="Mueller R.-W."/>
            <person name="Bruemmer F."/>
            <person name="Labrenz M."/>
            <person name="Spormann A.M."/>
            <person name="Op den Camp H."/>
            <person name="Overmann J."/>
            <person name="Amann R."/>
            <person name="Jetten M.S.M."/>
            <person name="Mascher T."/>
            <person name="Medema M.H."/>
            <person name="Devos D.P."/>
            <person name="Kaster A.-K."/>
            <person name="Ovreas L."/>
            <person name="Rohde M."/>
            <person name="Galperin M.Y."/>
            <person name="Jogler C."/>
        </authorList>
    </citation>
    <scope>NUCLEOTIDE SEQUENCE [LARGE SCALE GENOMIC DNA]</scope>
    <source>
        <strain evidence="7 8">Pla175</strain>
    </source>
</reference>
<dbReference type="GO" id="GO:0043190">
    <property type="term" value="C:ATP-binding cassette (ABC) transporter complex"/>
    <property type="evidence" value="ECO:0007669"/>
    <property type="project" value="TreeGrafter"/>
</dbReference>
<evidence type="ECO:0000256" key="1">
    <source>
        <dbReference type="ARBA" id="ARBA00004651"/>
    </source>
</evidence>
<comment type="subcellular location">
    <subcellularLocation>
        <location evidence="1">Cell membrane</location>
        <topology evidence="1">Multi-pass membrane protein</topology>
    </subcellularLocation>
</comment>
<keyword evidence="4 6" id="KW-1133">Transmembrane helix</keyword>
<dbReference type="Pfam" id="PF03739">
    <property type="entry name" value="LptF_LptG"/>
    <property type="match status" value="1"/>
</dbReference>
<dbReference type="Proteomes" id="UP000317429">
    <property type="component" value="Chromosome"/>
</dbReference>
<feature type="transmembrane region" description="Helical" evidence="6">
    <location>
        <begin position="52"/>
        <end position="75"/>
    </location>
</feature>
<feature type="transmembrane region" description="Helical" evidence="6">
    <location>
        <begin position="295"/>
        <end position="314"/>
    </location>
</feature>
<keyword evidence="3 6" id="KW-0812">Transmembrane</keyword>
<evidence type="ECO:0000313" key="7">
    <source>
        <dbReference type="EMBL" id="QDU90888.1"/>
    </source>
</evidence>
<dbReference type="KEGG" id="pnd:Pla175_43010"/>
<dbReference type="PANTHER" id="PTHR33529">
    <property type="entry name" value="SLR0882 PROTEIN-RELATED"/>
    <property type="match status" value="1"/>
</dbReference>
<dbReference type="EMBL" id="CP036291">
    <property type="protein sequence ID" value="QDU90888.1"/>
    <property type="molecule type" value="Genomic_DNA"/>
</dbReference>
<gene>
    <name evidence="7" type="ORF">Pla175_43010</name>
</gene>
<organism evidence="7 8">
    <name type="scientific">Pirellulimonas nuda</name>
    <dbReference type="NCBI Taxonomy" id="2528009"/>
    <lineage>
        <taxon>Bacteria</taxon>
        <taxon>Pseudomonadati</taxon>
        <taxon>Planctomycetota</taxon>
        <taxon>Planctomycetia</taxon>
        <taxon>Pirellulales</taxon>
        <taxon>Lacipirellulaceae</taxon>
        <taxon>Pirellulimonas</taxon>
    </lineage>
</organism>
<dbReference type="PANTHER" id="PTHR33529:SF6">
    <property type="entry name" value="YJGP_YJGQ FAMILY PERMEASE"/>
    <property type="match status" value="1"/>
</dbReference>
<keyword evidence="5 6" id="KW-0472">Membrane</keyword>